<dbReference type="EMBL" id="CP120997">
    <property type="protein sequence ID" value="WLQ36867.1"/>
    <property type="molecule type" value="Genomic_DNA"/>
</dbReference>
<feature type="chain" id="PRO_5046369880" description="Lipoprotein" evidence="2">
    <location>
        <begin position="32"/>
        <end position="219"/>
    </location>
</feature>
<sequence length="219" mass="23614">MRPRRRTLRPAARLVLPALALLLSSGCDAGAADPARSPATPQAGPPTGPENRSLWTLIGDGGESLETLADDDPDVTAIRRTVVLHSGTVDDRSSTSVAGSVKSEFAFYGAAFRESLEAQDYGAKVTALFRDNKLVTRQQKVAWYRSTVYRDRRTAKAEMDTVFEFTAGDPGYLKKGGLAVGTPYTEHRTVSLAKQGGTWVITGIRRTPLERPAPQPAGQ</sequence>
<gene>
    <name evidence="3" type="ORF">P8A18_27060</name>
</gene>
<dbReference type="Proteomes" id="UP001239522">
    <property type="component" value="Chromosome"/>
</dbReference>
<accession>A0ABY9HS62</accession>
<evidence type="ECO:0000313" key="3">
    <source>
        <dbReference type="EMBL" id="WLQ36867.1"/>
    </source>
</evidence>
<evidence type="ECO:0000313" key="4">
    <source>
        <dbReference type="Proteomes" id="UP001239522"/>
    </source>
</evidence>
<dbReference type="PROSITE" id="PS51257">
    <property type="entry name" value="PROKAR_LIPOPROTEIN"/>
    <property type="match status" value="1"/>
</dbReference>
<feature type="signal peptide" evidence="2">
    <location>
        <begin position="1"/>
        <end position="31"/>
    </location>
</feature>
<evidence type="ECO:0008006" key="5">
    <source>
        <dbReference type="Google" id="ProtNLM"/>
    </source>
</evidence>
<proteinExistence type="predicted"/>
<organism evidence="3 4">
    <name type="scientific">Streptomyces castrisilvae</name>
    <dbReference type="NCBI Taxonomy" id="3033811"/>
    <lineage>
        <taxon>Bacteria</taxon>
        <taxon>Bacillati</taxon>
        <taxon>Actinomycetota</taxon>
        <taxon>Actinomycetes</taxon>
        <taxon>Kitasatosporales</taxon>
        <taxon>Streptomycetaceae</taxon>
        <taxon>Streptomyces</taxon>
    </lineage>
</organism>
<evidence type="ECO:0000256" key="2">
    <source>
        <dbReference type="SAM" id="SignalP"/>
    </source>
</evidence>
<feature type="region of interest" description="Disordered" evidence="1">
    <location>
        <begin position="30"/>
        <end position="52"/>
    </location>
</feature>
<keyword evidence="4" id="KW-1185">Reference proteome</keyword>
<name>A0ABY9HS62_9ACTN</name>
<reference evidence="3 4" key="1">
    <citation type="submission" date="2023-03" db="EMBL/GenBank/DDBJ databases">
        <title>Isolation and description of six Streptomyces strains from soil environments, able to metabolize different microbial glucans.</title>
        <authorList>
            <person name="Widen T."/>
            <person name="Larsbrink J."/>
        </authorList>
    </citation>
    <scope>NUCLEOTIDE SEQUENCE [LARGE SCALE GENOMIC DNA]</scope>
    <source>
        <strain evidence="3 4">Mut1</strain>
    </source>
</reference>
<protein>
    <recommendedName>
        <fullName evidence="5">Lipoprotein</fullName>
    </recommendedName>
</protein>
<keyword evidence="2" id="KW-0732">Signal</keyword>
<evidence type="ECO:0000256" key="1">
    <source>
        <dbReference type="SAM" id="MobiDB-lite"/>
    </source>
</evidence>
<dbReference type="RefSeq" id="WP_306058554.1">
    <property type="nucleotide sequence ID" value="NZ_CP120997.1"/>
</dbReference>